<accession>A0A4P6L9C2</accession>
<gene>
    <name evidence="3" type="ORF">EWM63_31165</name>
</gene>
<dbReference type="AlphaFoldDB" id="A0A4P6L9C2"/>
<dbReference type="GO" id="GO:0015562">
    <property type="term" value="F:efflux transmembrane transporter activity"/>
    <property type="evidence" value="ECO:0007669"/>
    <property type="project" value="InterPro"/>
</dbReference>
<dbReference type="EMBL" id="CP035913">
    <property type="protein sequence ID" value="QBE67608.1"/>
    <property type="molecule type" value="Genomic_DNA"/>
</dbReference>
<feature type="signal peptide" evidence="2">
    <location>
        <begin position="1"/>
        <end position="20"/>
    </location>
</feature>
<dbReference type="SUPFAM" id="SSF56954">
    <property type="entry name" value="Outer membrane efflux proteins (OEP)"/>
    <property type="match status" value="1"/>
</dbReference>
<keyword evidence="4" id="KW-1185">Reference proteome</keyword>
<dbReference type="InterPro" id="IPR010131">
    <property type="entry name" value="MdtP/NodT-like"/>
</dbReference>
<dbReference type="OrthoDB" id="8554634at2"/>
<proteinExistence type="predicted"/>
<feature type="compositionally biased region" description="Low complexity" evidence="1">
    <location>
        <begin position="445"/>
        <end position="479"/>
    </location>
</feature>
<reference evidence="3 4" key="1">
    <citation type="submission" date="2019-02" db="EMBL/GenBank/DDBJ databases">
        <title>Draft Genome Sequences of Six Type Strains of the Genus Massilia.</title>
        <authorList>
            <person name="Miess H."/>
            <person name="Frediansyhah A."/>
            <person name="Gross H."/>
        </authorList>
    </citation>
    <scope>NUCLEOTIDE SEQUENCE [LARGE SCALE GENOMIC DNA]</scope>
    <source>
        <strain evidence="3 4">DSM 17473</strain>
    </source>
</reference>
<organism evidence="3 4">
    <name type="scientific">Pseudoduganella lutea</name>
    <dbReference type="NCBI Taxonomy" id="321985"/>
    <lineage>
        <taxon>Bacteria</taxon>
        <taxon>Pseudomonadati</taxon>
        <taxon>Pseudomonadota</taxon>
        <taxon>Betaproteobacteria</taxon>
        <taxon>Burkholderiales</taxon>
        <taxon>Oxalobacteraceae</taxon>
        <taxon>Telluria group</taxon>
        <taxon>Pseudoduganella</taxon>
    </lineage>
</organism>
<evidence type="ECO:0000313" key="3">
    <source>
        <dbReference type="EMBL" id="QBE67608.1"/>
    </source>
</evidence>
<dbReference type="PANTHER" id="PTHR30203">
    <property type="entry name" value="OUTER MEMBRANE CATION EFFLUX PROTEIN"/>
    <property type="match status" value="1"/>
</dbReference>
<dbReference type="Proteomes" id="UP000290637">
    <property type="component" value="Chromosome"/>
</dbReference>
<dbReference type="Gene3D" id="1.20.1600.10">
    <property type="entry name" value="Outer membrane efflux proteins (OEP)"/>
    <property type="match status" value="1"/>
</dbReference>
<keyword evidence="2" id="KW-0732">Signal</keyword>
<dbReference type="PANTHER" id="PTHR30203:SF24">
    <property type="entry name" value="BLR4935 PROTEIN"/>
    <property type="match status" value="1"/>
</dbReference>
<dbReference type="KEGG" id="plue:EWM63_31165"/>
<protein>
    <submittedName>
        <fullName evidence="3">TolC family protein</fullName>
    </submittedName>
</protein>
<name>A0A4P6L9C2_9BURK</name>
<evidence type="ECO:0000313" key="4">
    <source>
        <dbReference type="Proteomes" id="UP000290637"/>
    </source>
</evidence>
<feature type="chain" id="PRO_5020804833" evidence="2">
    <location>
        <begin position="21"/>
        <end position="490"/>
    </location>
</feature>
<evidence type="ECO:0000256" key="1">
    <source>
        <dbReference type="SAM" id="MobiDB-lite"/>
    </source>
</evidence>
<evidence type="ECO:0000256" key="2">
    <source>
        <dbReference type="SAM" id="SignalP"/>
    </source>
</evidence>
<feature type="region of interest" description="Disordered" evidence="1">
    <location>
        <begin position="444"/>
        <end position="490"/>
    </location>
</feature>
<sequence>MATAFAVPILALALSGCATFSPDGGMNAVDQATQARAGVATKLLRGDADRDALAQQLKPMLAQPLAVDDAVRIALLNNRGLQATYWELGIAEADLVKAGRLQNPAFGYQHKRGGGTTSIERSLAVNLASLITAPLATRIEGRLFEGARLRVTAEALKVAADTRRAWYEAVGGAQAAGYAKQVAGAADASAELAQRMRKAGNWSAFDQAREAAFHAEAMADVTRASQAATAARERLTRLLGLAGTDAQYRLPDRLPDLPEAAPELADVETVAMRDRLDVQAAAKDVEHTAASLGLVRATRFINVLELGALREREGGEPVQRGYELTLEIPLFDWGTARTRRAEAVYMQSANRLAQAAIDARSEAREAYHVWRTSYELARHYRDVVIPLKKQVSDETLLRYNGMLLSTFELLADAREQRVAVAAAIEAQKAFWIADADLETAIGGRPRAVPATPAATSAPPATPTTSDTPATPATPATPTANEHGAHHDHVQ</sequence>